<feature type="transmembrane region" description="Helical" evidence="6">
    <location>
        <begin position="330"/>
        <end position="355"/>
    </location>
</feature>
<dbReference type="InterPro" id="IPR004869">
    <property type="entry name" value="MMPL_dom"/>
</dbReference>
<reference evidence="8 9" key="1">
    <citation type="submission" date="2019-09" db="EMBL/GenBank/DDBJ databases">
        <title>The complete genome of Methanoplanus sp. FWC-SCC4.</title>
        <authorList>
            <person name="Chen S.-C."/>
            <person name="Zhou Y.-Z."/>
            <person name="Lai M.-C."/>
        </authorList>
    </citation>
    <scope>NUCLEOTIDE SEQUENCE [LARGE SCALE GENOMIC DNA]</scope>
    <source>
        <strain evidence="8 9">FWC-SCC4</strain>
    </source>
</reference>
<dbReference type="PROSITE" id="PS50156">
    <property type="entry name" value="SSD"/>
    <property type="match status" value="2"/>
</dbReference>
<proteinExistence type="predicted"/>
<comment type="subcellular location">
    <subcellularLocation>
        <location evidence="1">Cell membrane</location>
        <topology evidence="1">Multi-pass membrane protein</topology>
    </subcellularLocation>
</comment>
<dbReference type="RefSeq" id="WP_317137534.1">
    <property type="nucleotide sequence ID" value="NZ_CP043875.1"/>
</dbReference>
<feature type="transmembrane region" description="Helical" evidence="6">
    <location>
        <begin position="675"/>
        <end position="698"/>
    </location>
</feature>
<accession>A0AA97FBE1</accession>
<keyword evidence="2" id="KW-1003">Cell membrane</keyword>
<evidence type="ECO:0000256" key="4">
    <source>
        <dbReference type="ARBA" id="ARBA00022989"/>
    </source>
</evidence>
<dbReference type="InterPro" id="IPR050545">
    <property type="entry name" value="Mycobact_MmpL"/>
</dbReference>
<evidence type="ECO:0000256" key="6">
    <source>
        <dbReference type="SAM" id="Phobius"/>
    </source>
</evidence>
<evidence type="ECO:0000313" key="9">
    <source>
        <dbReference type="Proteomes" id="UP001301797"/>
    </source>
</evidence>
<gene>
    <name evidence="8" type="ORF">F1737_04250</name>
</gene>
<sequence>MISPYKHLAEFIASKPKIVAAIIIVWFIISMYGMSQTHMKTGDDTYVDKTTPEGIVLEDYKDLFKSDAIMVIFESDDVLDKEYLKYMDTLMTDFSDEAGVKSVTSLADMVKSVNNGKLPKSQSDIINAKENIPTEILEKYLPSNMMTIGIISLDTGISDENKKTLLKNLETIISISNPTPDAKVTLSGTPAFQKQMGEEMGKSTGVLIMAAMLLMVVAVGLLFAHVSHRFLPVGIVFMGLINTFGIMGLTGISISMVVIAAFPVLIGIGIDYAIQFHSRLDEESKRQPNIEIAAKKTVENSGPSVLYAMIATSLGFIAMYISPIPMVVDFGMTCLIGVTCCYISAILIVPTYAILRRYKPKGELDEGLKKKMAAYDNLLGNVSHKIARYSVVVLLLLGLIAIVGVQLDNRVPISYDEETFVPPEMPAVVDMKKVTRTMGSTESLTIYVKGDDILNPEVIEWINDFGDYELSVHDELTSVTSISTLIKKYNGGLLPNTESEIKHIISMIPDNEKKSYLNGQMNSVIEFGMLDLEVDPTKSLVYNMRAELNWNYPPPGISAMLTGSTDLGINLVDDIANGKTQMTILGFILIFFWLILIYRRVSAISPLIPIIMIVGWNGAIMYVLGIDYTPMTAVLGSMTIGVASEYTILIMERYIEERKNGMNKYDAIRTGVQKIGTAITVSGMTTVFGFSALLLSTFNIIKNFGMVTVITVGFSLIGAIVVMPAILSLMSKFEKENEKGQLI</sequence>
<dbReference type="Pfam" id="PF03176">
    <property type="entry name" value="MMPL"/>
    <property type="match status" value="2"/>
</dbReference>
<feature type="transmembrane region" description="Helical" evidence="6">
    <location>
        <begin position="580"/>
        <end position="598"/>
    </location>
</feature>
<feature type="transmembrane region" description="Helical" evidence="6">
    <location>
        <begin position="704"/>
        <end position="729"/>
    </location>
</feature>
<feature type="domain" description="SSD" evidence="7">
    <location>
        <begin position="603"/>
        <end position="729"/>
    </location>
</feature>
<dbReference type="GO" id="GO:0005886">
    <property type="term" value="C:plasma membrane"/>
    <property type="evidence" value="ECO:0007669"/>
    <property type="project" value="UniProtKB-SubCell"/>
</dbReference>
<dbReference type="EMBL" id="CP043875">
    <property type="protein sequence ID" value="WOF15967.1"/>
    <property type="molecule type" value="Genomic_DNA"/>
</dbReference>
<feature type="transmembrane region" description="Helical" evidence="6">
    <location>
        <begin position="305"/>
        <end position="324"/>
    </location>
</feature>
<feature type="transmembrane region" description="Helical" evidence="6">
    <location>
        <begin position="244"/>
        <end position="270"/>
    </location>
</feature>
<evidence type="ECO:0000256" key="2">
    <source>
        <dbReference type="ARBA" id="ARBA00022475"/>
    </source>
</evidence>
<dbReference type="InterPro" id="IPR000731">
    <property type="entry name" value="SSD"/>
</dbReference>
<evidence type="ECO:0000256" key="3">
    <source>
        <dbReference type="ARBA" id="ARBA00022692"/>
    </source>
</evidence>
<feature type="transmembrane region" description="Helical" evidence="6">
    <location>
        <begin position="632"/>
        <end position="655"/>
    </location>
</feature>
<dbReference type="PANTHER" id="PTHR33406:SF13">
    <property type="entry name" value="MEMBRANE PROTEIN YDFJ"/>
    <property type="match status" value="1"/>
</dbReference>
<dbReference type="Proteomes" id="UP001301797">
    <property type="component" value="Chromosome"/>
</dbReference>
<feature type="domain" description="SSD" evidence="7">
    <location>
        <begin position="238"/>
        <end position="355"/>
    </location>
</feature>
<protein>
    <submittedName>
        <fullName evidence="8">RND family transporter</fullName>
    </submittedName>
</protein>
<feature type="transmembrane region" description="Helical" evidence="6">
    <location>
        <begin position="607"/>
        <end position="626"/>
    </location>
</feature>
<evidence type="ECO:0000259" key="7">
    <source>
        <dbReference type="PROSITE" id="PS50156"/>
    </source>
</evidence>
<dbReference type="SUPFAM" id="SSF82866">
    <property type="entry name" value="Multidrug efflux transporter AcrB transmembrane domain"/>
    <property type="match status" value="2"/>
</dbReference>
<dbReference type="PANTHER" id="PTHR33406">
    <property type="entry name" value="MEMBRANE PROTEIN MJ1562-RELATED"/>
    <property type="match status" value="1"/>
</dbReference>
<dbReference type="KEGG" id="mefw:F1737_04250"/>
<dbReference type="NCBIfam" id="TIGR00921">
    <property type="entry name" value="2A067"/>
    <property type="match status" value="1"/>
</dbReference>
<feature type="transmembrane region" description="Helical" evidence="6">
    <location>
        <begin position="386"/>
        <end position="407"/>
    </location>
</feature>
<evidence type="ECO:0000256" key="1">
    <source>
        <dbReference type="ARBA" id="ARBA00004651"/>
    </source>
</evidence>
<keyword evidence="3 6" id="KW-0812">Transmembrane</keyword>
<dbReference type="GeneID" id="85229351"/>
<evidence type="ECO:0000256" key="5">
    <source>
        <dbReference type="ARBA" id="ARBA00023136"/>
    </source>
</evidence>
<feature type="transmembrane region" description="Helical" evidence="6">
    <location>
        <begin position="18"/>
        <end position="35"/>
    </location>
</feature>
<keyword evidence="4 6" id="KW-1133">Transmembrane helix</keyword>
<keyword evidence="5 6" id="KW-0472">Membrane</keyword>
<dbReference type="AlphaFoldDB" id="A0AA97FBE1"/>
<name>A0AA97FBE1_9EURY</name>
<organism evidence="8 9">
    <name type="scientific">Methanochimaera problematica</name>
    <dbReference type="NCBI Taxonomy" id="2609417"/>
    <lineage>
        <taxon>Archaea</taxon>
        <taxon>Methanobacteriati</taxon>
        <taxon>Methanobacteriota</taxon>
        <taxon>Stenosarchaea group</taxon>
        <taxon>Methanomicrobia</taxon>
        <taxon>Methanomicrobiales</taxon>
        <taxon>Methanomicrobiaceae</taxon>
        <taxon>Methanochimaera</taxon>
    </lineage>
</organism>
<evidence type="ECO:0000313" key="8">
    <source>
        <dbReference type="EMBL" id="WOF15967.1"/>
    </source>
</evidence>
<keyword evidence="9" id="KW-1185">Reference proteome</keyword>
<feature type="transmembrane region" description="Helical" evidence="6">
    <location>
        <begin position="204"/>
        <end position="224"/>
    </location>
</feature>
<dbReference type="Gene3D" id="1.20.1640.10">
    <property type="entry name" value="Multidrug efflux transporter AcrB transmembrane domain"/>
    <property type="match status" value="2"/>
</dbReference>